<comment type="caution">
    <text evidence="1">The sequence shown here is derived from an EMBL/GenBank/DDBJ whole genome shotgun (WGS) entry which is preliminary data.</text>
</comment>
<feature type="non-terminal residue" evidence="1">
    <location>
        <position position="279"/>
    </location>
</feature>
<protein>
    <submittedName>
        <fullName evidence="1">Uncharacterized protein</fullName>
    </submittedName>
</protein>
<proteinExistence type="predicted"/>
<dbReference type="EMBL" id="JAIFRP010004625">
    <property type="protein sequence ID" value="KAK2574857.1"/>
    <property type="molecule type" value="Genomic_DNA"/>
</dbReference>
<organism evidence="1 2">
    <name type="scientific">Odynerus spinipes</name>
    <dbReference type="NCBI Taxonomy" id="1348599"/>
    <lineage>
        <taxon>Eukaryota</taxon>
        <taxon>Metazoa</taxon>
        <taxon>Ecdysozoa</taxon>
        <taxon>Arthropoda</taxon>
        <taxon>Hexapoda</taxon>
        <taxon>Insecta</taxon>
        <taxon>Pterygota</taxon>
        <taxon>Neoptera</taxon>
        <taxon>Endopterygota</taxon>
        <taxon>Hymenoptera</taxon>
        <taxon>Apocrita</taxon>
        <taxon>Aculeata</taxon>
        <taxon>Vespoidea</taxon>
        <taxon>Vespidae</taxon>
        <taxon>Eumeninae</taxon>
        <taxon>Odynerus</taxon>
    </lineage>
</organism>
<accession>A0AAD9R849</accession>
<keyword evidence="2" id="KW-1185">Reference proteome</keyword>
<dbReference type="Proteomes" id="UP001258017">
    <property type="component" value="Unassembled WGS sequence"/>
</dbReference>
<name>A0AAD9R849_9HYME</name>
<gene>
    <name evidence="1" type="ORF">KPH14_013058</name>
</gene>
<evidence type="ECO:0000313" key="1">
    <source>
        <dbReference type="EMBL" id="KAK2574857.1"/>
    </source>
</evidence>
<sequence length="279" mass="31899">MARLHSLYDSVAYGFPANQPKVSTVKRRRLDVAASVSAGAVSSNVASPSLLSNGAAVKAAWDGLVDFKRVYVDFFVKGCSNDESYRRWFVQRVTDFALRSGGFRENTCPRNHSMDIEMNFDTGCVRFPNCEACTLTLYRQKSDNDKFSIDFNDSIFTFKRWAEEVNNLLFPYNFLLSSVAYANNGRKFDDETLSQVWIFKTQEVLVSRRFTADKCRRCLEYFEKLSRLSRFVVEESNLKKIFASLLRDLPFLQDFFETPVDDNSGEDVDVDDFECNAGG</sequence>
<evidence type="ECO:0000313" key="2">
    <source>
        <dbReference type="Proteomes" id="UP001258017"/>
    </source>
</evidence>
<dbReference type="AlphaFoldDB" id="A0AAD9R849"/>
<reference evidence="1" key="1">
    <citation type="submission" date="2021-08" db="EMBL/GenBank/DDBJ databases">
        <authorList>
            <person name="Misof B."/>
            <person name="Oliver O."/>
            <person name="Podsiadlowski L."/>
            <person name="Donath A."/>
            <person name="Peters R."/>
            <person name="Mayer C."/>
            <person name="Rust J."/>
            <person name="Gunkel S."/>
            <person name="Lesny P."/>
            <person name="Martin S."/>
            <person name="Oeyen J.P."/>
            <person name="Petersen M."/>
            <person name="Panagiotis P."/>
            <person name="Wilbrandt J."/>
            <person name="Tanja T."/>
        </authorList>
    </citation>
    <scope>NUCLEOTIDE SEQUENCE</scope>
    <source>
        <strain evidence="1">GBR_01_08_01A</strain>
        <tissue evidence="1">Thorax + abdomen</tissue>
    </source>
</reference>
<reference evidence="1" key="2">
    <citation type="journal article" date="2023" name="Commun. Biol.">
        <title>Intrasexual cuticular hydrocarbon dimorphism in a wasp sheds light on hydrocarbon biosynthesis genes in Hymenoptera.</title>
        <authorList>
            <person name="Moris V.C."/>
            <person name="Podsiadlowski L."/>
            <person name="Martin S."/>
            <person name="Oeyen J.P."/>
            <person name="Donath A."/>
            <person name="Petersen M."/>
            <person name="Wilbrandt J."/>
            <person name="Misof B."/>
            <person name="Liedtke D."/>
            <person name="Thamm M."/>
            <person name="Scheiner R."/>
            <person name="Schmitt T."/>
            <person name="Niehuis O."/>
        </authorList>
    </citation>
    <scope>NUCLEOTIDE SEQUENCE</scope>
    <source>
        <strain evidence="1">GBR_01_08_01A</strain>
    </source>
</reference>